<dbReference type="InterPro" id="IPR036390">
    <property type="entry name" value="WH_DNA-bd_sf"/>
</dbReference>
<accession>A0ABQ2QL84</accession>
<gene>
    <name evidence="1" type="ORF">GCM10010140_13830</name>
</gene>
<dbReference type="InterPro" id="IPR036388">
    <property type="entry name" value="WH-like_DNA-bd_sf"/>
</dbReference>
<keyword evidence="2" id="KW-1185">Reference proteome</keyword>
<proteinExistence type="predicted"/>
<protein>
    <recommendedName>
        <fullName evidence="3">MarR family transcriptional regulator</fullName>
    </recommendedName>
</protein>
<evidence type="ECO:0008006" key="3">
    <source>
        <dbReference type="Google" id="ProtNLM"/>
    </source>
</evidence>
<dbReference type="Gene3D" id="1.10.10.10">
    <property type="entry name" value="Winged helix-like DNA-binding domain superfamily/Winged helix DNA-binding domain"/>
    <property type="match status" value="1"/>
</dbReference>
<dbReference type="SUPFAM" id="SSF46785">
    <property type="entry name" value="Winged helix' DNA-binding domain"/>
    <property type="match status" value="1"/>
</dbReference>
<evidence type="ECO:0000313" key="2">
    <source>
        <dbReference type="Proteomes" id="UP000611554"/>
    </source>
</evidence>
<dbReference type="RefSeq" id="WP_189245565.1">
    <property type="nucleotide sequence ID" value="NZ_BMQJ01000002.1"/>
</dbReference>
<organism evidence="1 2">
    <name type="scientific">Streptosporangium pseudovulgare</name>
    <dbReference type="NCBI Taxonomy" id="35765"/>
    <lineage>
        <taxon>Bacteria</taxon>
        <taxon>Bacillati</taxon>
        <taxon>Actinomycetota</taxon>
        <taxon>Actinomycetes</taxon>
        <taxon>Streptosporangiales</taxon>
        <taxon>Streptosporangiaceae</taxon>
        <taxon>Streptosporangium</taxon>
    </lineage>
</organism>
<comment type="caution">
    <text evidence="1">The sequence shown here is derived from an EMBL/GenBank/DDBJ whole genome shotgun (WGS) entry which is preliminary data.</text>
</comment>
<sequence>MDFPVPGPELLGTRLRHLIDLLDAEVAQMARQDLVALAPGEDARTRIVHLTPRAEALLPALEAEWDATAAAAARVSGPSSGG</sequence>
<dbReference type="Proteomes" id="UP000611554">
    <property type="component" value="Unassembled WGS sequence"/>
</dbReference>
<name>A0ABQ2QL84_9ACTN</name>
<dbReference type="EMBL" id="BMQJ01000002">
    <property type="protein sequence ID" value="GGP85705.1"/>
    <property type="molecule type" value="Genomic_DNA"/>
</dbReference>
<evidence type="ECO:0000313" key="1">
    <source>
        <dbReference type="EMBL" id="GGP85705.1"/>
    </source>
</evidence>
<reference evidence="2" key="1">
    <citation type="journal article" date="2019" name="Int. J. Syst. Evol. Microbiol.">
        <title>The Global Catalogue of Microorganisms (GCM) 10K type strain sequencing project: providing services to taxonomists for standard genome sequencing and annotation.</title>
        <authorList>
            <consortium name="The Broad Institute Genomics Platform"/>
            <consortium name="The Broad Institute Genome Sequencing Center for Infectious Disease"/>
            <person name="Wu L."/>
            <person name="Ma J."/>
        </authorList>
    </citation>
    <scope>NUCLEOTIDE SEQUENCE [LARGE SCALE GENOMIC DNA]</scope>
    <source>
        <strain evidence="2">JCM 3115</strain>
    </source>
</reference>